<dbReference type="Proteomes" id="UP000193387">
    <property type="component" value="Unassembled WGS sequence"/>
</dbReference>
<reference evidence="1 2" key="1">
    <citation type="submission" date="2016-01" db="EMBL/GenBank/DDBJ databases">
        <title>The new phylogeny of the genus Mycobacterium.</title>
        <authorList>
            <person name="Tarcisio F."/>
            <person name="Conor M."/>
            <person name="Antonella G."/>
            <person name="Elisabetta G."/>
            <person name="Giulia F.S."/>
            <person name="Sara T."/>
            <person name="Anna F."/>
            <person name="Clotilde B."/>
            <person name="Roberto B."/>
            <person name="Veronica D.S."/>
            <person name="Fabio R."/>
            <person name="Monica P."/>
            <person name="Olivier J."/>
            <person name="Enrico T."/>
            <person name="Nicola S."/>
        </authorList>
    </citation>
    <scope>NUCLEOTIDE SEQUENCE [LARGE SCALE GENOMIC DNA]</scope>
    <source>
        <strain evidence="1 2">DSM 44616</strain>
    </source>
</reference>
<name>A0AAJ3NMN7_9MYCO</name>
<evidence type="ECO:0000313" key="2">
    <source>
        <dbReference type="Proteomes" id="UP000193387"/>
    </source>
</evidence>
<sequence length="262" mass="28140">MSAKSLVALPPSGRTRPLLINDVDYSTAVIRQGAPIPWTDTTLAAGHFAQVRGLLDPDAVWVDMRRFQSAHIDARPGLVEAMRSHARTGYPLRTLLADDALLAASREVLGTLANTSRRQLVLHVPSPAAWLSWAHHVAGNPLDGVDADGADRAAMYIAEWLGQLGALPVALALLDSRDGASGMSENLQSYTSIMNVARHFDWSLALWTDTELEGAPGDPPIGLVSDEFWTGGAEIPEGEILLTTISAAASPEQVLEQLEKLR</sequence>
<keyword evidence="2" id="KW-1185">Reference proteome</keyword>
<gene>
    <name evidence="1" type="ORF">AWC23_20850</name>
</gene>
<proteinExistence type="predicted"/>
<comment type="caution">
    <text evidence="1">The sequence shown here is derived from an EMBL/GenBank/DDBJ whole genome shotgun (WGS) entry which is preliminary data.</text>
</comment>
<organism evidence="1 2">
    <name type="scientific">Mycobacterium saskatchewanense</name>
    <dbReference type="NCBI Taxonomy" id="220927"/>
    <lineage>
        <taxon>Bacteria</taxon>
        <taxon>Bacillati</taxon>
        <taxon>Actinomycetota</taxon>
        <taxon>Actinomycetes</taxon>
        <taxon>Mycobacteriales</taxon>
        <taxon>Mycobacteriaceae</taxon>
        <taxon>Mycobacterium</taxon>
        <taxon>Mycobacterium simiae complex</taxon>
    </lineage>
</organism>
<dbReference type="AlphaFoldDB" id="A0AAJ3NMN7"/>
<accession>A0AAJ3NMN7</accession>
<evidence type="ECO:0000313" key="1">
    <source>
        <dbReference type="EMBL" id="ORW68736.1"/>
    </source>
</evidence>
<protein>
    <submittedName>
        <fullName evidence="1">Uncharacterized protein</fullName>
    </submittedName>
</protein>
<dbReference type="EMBL" id="LQPR01000051">
    <property type="protein sequence ID" value="ORW68736.1"/>
    <property type="molecule type" value="Genomic_DNA"/>
</dbReference>